<dbReference type="PRINTS" id="PR00725">
    <property type="entry name" value="DADACBPTASE1"/>
</dbReference>
<evidence type="ECO:0000313" key="11">
    <source>
        <dbReference type="EMBL" id="MBB5272402.1"/>
    </source>
</evidence>
<evidence type="ECO:0000256" key="8">
    <source>
        <dbReference type="PIRSR" id="PIRSR618044-2"/>
    </source>
</evidence>
<gene>
    <name evidence="11" type="ORF">HNQ70_002416</name>
</gene>
<comment type="caution">
    <text evidence="11">The sequence shown here is derived from an EMBL/GenBank/DDBJ whole genome shotgun (WGS) entry which is preliminary data.</text>
</comment>
<feature type="domain" description="Peptidase S11 D-alanyl-D-alanine carboxypeptidase A N-terminal" evidence="10">
    <location>
        <begin position="28"/>
        <end position="253"/>
    </location>
</feature>
<dbReference type="InterPro" id="IPR001967">
    <property type="entry name" value="Peptidase_S11_N"/>
</dbReference>
<dbReference type="EMBL" id="JACHGB010000004">
    <property type="protein sequence ID" value="MBB5272402.1"/>
    <property type="molecule type" value="Genomic_DNA"/>
</dbReference>
<dbReference type="GO" id="GO:0006508">
    <property type="term" value="P:proteolysis"/>
    <property type="evidence" value="ECO:0007669"/>
    <property type="project" value="InterPro"/>
</dbReference>
<evidence type="ECO:0000256" key="2">
    <source>
        <dbReference type="ARBA" id="ARBA00022729"/>
    </source>
</evidence>
<comment type="similarity">
    <text evidence="1 9">Belongs to the peptidase S11 family.</text>
</comment>
<evidence type="ECO:0000256" key="4">
    <source>
        <dbReference type="ARBA" id="ARBA00022960"/>
    </source>
</evidence>
<evidence type="ECO:0000313" key="12">
    <source>
        <dbReference type="Proteomes" id="UP000532440"/>
    </source>
</evidence>
<dbReference type="SUPFAM" id="SSF56601">
    <property type="entry name" value="beta-lactamase/transpeptidase-like"/>
    <property type="match status" value="1"/>
</dbReference>
<evidence type="ECO:0000256" key="9">
    <source>
        <dbReference type="RuleBase" id="RU004016"/>
    </source>
</evidence>
<dbReference type="Pfam" id="PF00768">
    <property type="entry name" value="Peptidase_S11"/>
    <property type="match status" value="1"/>
</dbReference>
<keyword evidence="5" id="KW-0573">Peptidoglycan synthesis</keyword>
<dbReference type="GO" id="GO:0009002">
    <property type="term" value="F:serine-type D-Ala-D-Ala carboxypeptidase activity"/>
    <property type="evidence" value="ECO:0007669"/>
    <property type="project" value="InterPro"/>
</dbReference>
<feature type="active site" evidence="7">
    <location>
        <position position="118"/>
    </location>
</feature>
<evidence type="ECO:0000256" key="5">
    <source>
        <dbReference type="ARBA" id="ARBA00022984"/>
    </source>
</evidence>
<reference evidence="11 12" key="1">
    <citation type="submission" date="2020-08" db="EMBL/GenBank/DDBJ databases">
        <title>Genomic Encyclopedia of Type Strains, Phase IV (KMG-IV): sequencing the most valuable type-strain genomes for metagenomic binning, comparative biology and taxonomic classification.</title>
        <authorList>
            <person name="Goeker M."/>
        </authorList>
    </citation>
    <scope>NUCLEOTIDE SEQUENCE [LARGE SCALE GENOMIC DNA]</scope>
    <source>
        <strain evidence="11 12">DSM 29781</strain>
    </source>
</reference>
<evidence type="ECO:0000259" key="10">
    <source>
        <dbReference type="Pfam" id="PF00768"/>
    </source>
</evidence>
<sequence length="289" mass="30764">MRVTAAPRDFTPARVSIGQAIGLHATDDPLDLRSSVALVVDQRTGAPLFSKNAQAVLPIASITKLMTALVVIDSGAPMGETLEITAADIDTEKNSGSRLPPGTRLSRGEMLQLALMSSENRAANALGRNHPGGLRAFVDAMNTKARALGMPDTHFVEPTGLSSSNVSNARDLSRMVREALEYPLVRQFSTAPGLTVDTGYRMVSYRNTNRLISSPTWDIGLQKTGYISEAGSCLVMQVSLDGQAVVMVLLDATGPSSRFGDAQRLREWLEHGGARAAPMRTVAAPSFGS</sequence>
<proteinExistence type="inferred from homology"/>
<dbReference type="RefSeq" id="WP_343060761.1">
    <property type="nucleotide sequence ID" value="NZ_JACHGB010000004.1"/>
</dbReference>
<dbReference type="PANTHER" id="PTHR21581">
    <property type="entry name" value="D-ALANYL-D-ALANINE CARBOXYPEPTIDASE"/>
    <property type="match status" value="1"/>
</dbReference>
<evidence type="ECO:0000256" key="6">
    <source>
        <dbReference type="ARBA" id="ARBA00023316"/>
    </source>
</evidence>
<dbReference type="AlphaFoldDB" id="A0A7W8HHZ5"/>
<keyword evidence="6" id="KW-0961">Cell wall biogenesis/degradation</keyword>
<keyword evidence="12" id="KW-1185">Reference proteome</keyword>
<feature type="active site" description="Acyl-ester intermediate" evidence="7">
    <location>
        <position position="61"/>
    </location>
</feature>
<protein>
    <submittedName>
        <fullName evidence="11">D-alanyl-D-alanine endopeptidase (Penicillin-binding protein 7)</fullName>
        <ecNumber evidence="11">3.4.21.-</ecNumber>
    </submittedName>
</protein>
<name>A0A7W8HHZ5_9BURK</name>
<feature type="binding site" evidence="8">
    <location>
        <position position="223"/>
    </location>
    <ligand>
        <name>substrate</name>
    </ligand>
</feature>
<dbReference type="InterPro" id="IPR012338">
    <property type="entry name" value="Beta-lactam/transpept-like"/>
</dbReference>
<organism evidence="11 12">
    <name type="scientific">Quisquiliibacterium transsilvanicum</name>
    <dbReference type="NCBI Taxonomy" id="1549638"/>
    <lineage>
        <taxon>Bacteria</taxon>
        <taxon>Pseudomonadati</taxon>
        <taxon>Pseudomonadota</taxon>
        <taxon>Betaproteobacteria</taxon>
        <taxon>Burkholderiales</taxon>
        <taxon>Burkholderiaceae</taxon>
        <taxon>Quisquiliibacterium</taxon>
    </lineage>
</organism>
<accession>A0A7W8HHZ5</accession>
<evidence type="ECO:0000256" key="1">
    <source>
        <dbReference type="ARBA" id="ARBA00007164"/>
    </source>
</evidence>
<dbReference type="InterPro" id="IPR018044">
    <property type="entry name" value="Peptidase_S11"/>
</dbReference>
<dbReference type="PANTHER" id="PTHR21581:SF26">
    <property type="entry name" value="D-ALANYL-D-ALANINE ENDOPEPTIDASE"/>
    <property type="match status" value="1"/>
</dbReference>
<feature type="active site" description="Acyl-ester intermediate" evidence="7">
    <location>
        <position position="64"/>
    </location>
</feature>
<evidence type="ECO:0000256" key="7">
    <source>
        <dbReference type="PIRSR" id="PIRSR618044-1"/>
    </source>
</evidence>
<dbReference type="GO" id="GO:0008360">
    <property type="term" value="P:regulation of cell shape"/>
    <property type="evidence" value="ECO:0007669"/>
    <property type="project" value="UniProtKB-KW"/>
</dbReference>
<keyword evidence="4" id="KW-0133">Cell shape</keyword>
<evidence type="ECO:0000256" key="3">
    <source>
        <dbReference type="ARBA" id="ARBA00022801"/>
    </source>
</evidence>
<keyword evidence="3 11" id="KW-0378">Hydrolase</keyword>
<dbReference type="GO" id="GO:0009252">
    <property type="term" value="P:peptidoglycan biosynthetic process"/>
    <property type="evidence" value="ECO:0007669"/>
    <property type="project" value="UniProtKB-KW"/>
</dbReference>
<dbReference type="EC" id="3.4.21.-" evidence="11"/>
<dbReference type="Proteomes" id="UP000532440">
    <property type="component" value="Unassembled WGS sequence"/>
</dbReference>
<dbReference type="GO" id="GO:0071555">
    <property type="term" value="P:cell wall organization"/>
    <property type="evidence" value="ECO:0007669"/>
    <property type="project" value="UniProtKB-KW"/>
</dbReference>
<keyword evidence="2" id="KW-0732">Signal</keyword>
<dbReference type="Gene3D" id="3.40.710.10">
    <property type="entry name" value="DD-peptidase/beta-lactamase superfamily"/>
    <property type="match status" value="1"/>
</dbReference>